<dbReference type="GO" id="GO:0016787">
    <property type="term" value="F:hydrolase activity"/>
    <property type="evidence" value="ECO:0007669"/>
    <property type="project" value="InterPro"/>
</dbReference>
<feature type="domain" description="Amidohydrolase-related" evidence="4">
    <location>
        <begin position="33"/>
        <end position="284"/>
    </location>
</feature>
<dbReference type="Pfam" id="PF04909">
    <property type="entry name" value="Amidohydro_2"/>
    <property type="match status" value="1"/>
</dbReference>
<evidence type="ECO:0000313" key="5">
    <source>
        <dbReference type="EMBL" id="KAF2162479.1"/>
    </source>
</evidence>
<accession>A0A6A6CA03</accession>
<dbReference type="InterPro" id="IPR006680">
    <property type="entry name" value="Amidohydro-rel"/>
</dbReference>
<dbReference type="PANTHER" id="PTHR21240:SF30">
    <property type="entry name" value="AMIDOHYDROLASE-RELATED DOMAIN-CONTAINING PROTEIN-RELATED"/>
    <property type="match status" value="1"/>
</dbReference>
<dbReference type="OrthoDB" id="432010at2759"/>
<dbReference type="EMBL" id="ML993613">
    <property type="protein sequence ID" value="KAF2162479.1"/>
    <property type="molecule type" value="Genomic_DNA"/>
</dbReference>
<evidence type="ECO:0000256" key="3">
    <source>
        <dbReference type="RuleBase" id="RU366045"/>
    </source>
</evidence>
<dbReference type="GO" id="GO:0019748">
    <property type="term" value="P:secondary metabolic process"/>
    <property type="evidence" value="ECO:0007669"/>
    <property type="project" value="TreeGrafter"/>
</dbReference>
<protein>
    <recommendedName>
        <fullName evidence="4">Amidohydrolase-related domain-containing protein</fullName>
    </recommendedName>
</protein>
<keyword evidence="2 3" id="KW-0456">Lyase</keyword>
<reference evidence="5" key="1">
    <citation type="journal article" date="2020" name="Stud. Mycol.">
        <title>101 Dothideomycetes genomes: a test case for predicting lifestyles and emergence of pathogens.</title>
        <authorList>
            <person name="Haridas S."/>
            <person name="Albert R."/>
            <person name="Binder M."/>
            <person name="Bloem J."/>
            <person name="Labutti K."/>
            <person name="Salamov A."/>
            <person name="Andreopoulos B."/>
            <person name="Baker S."/>
            <person name="Barry K."/>
            <person name="Bills G."/>
            <person name="Bluhm B."/>
            <person name="Cannon C."/>
            <person name="Castanera R."/>
            <person name="Culley D."/>
            <person name="Daum C."/>
            <person name="Ezra D."/>
            <person name="Gonzalez J."/>
            <person name="Henrissat B."/>
            <person name="Kuo A."/>
            <person name="Liang C."/>
            <person name="Lipzen A."/>
            <person name="Lutzoni F."/>
            <person name="Magnuson J."/>
            <person name="Mondo S."/>
            <person name="Nolan M."/>
            <person name="Ohm R."/>
            <person name="Pangilinan J."/>
            <person name="Park H.-J."/>
            <person name="Ramirez L."/>
            <person name="Alfaro M."/>
            <person name="Sun H."/>
            <person name="Tritt A."/>
            <person name="Yoshinaga Y."/>
            <person name="Zwiers L.-H."/>
            <person name="Turgeon B."/>
            <person name="Goodwin S."/>
            <person name="Spatafora J."/>
            <person name="Crous P."/>
            <person name="Grigoriev I."/>
        </authorList>
    </citation>
    <scope>NUCLEOTIDE SEQUENCE</scope>
    <source>
        <strain evidence="5">ATCC 36951</strain>
    </source>
</reference>
<dbReference type="AlphaFoldDB" id="A0A6A6CA03"/>
<evidence type="ECO:0000256" key="2">
    <source>
        <dbReference type="ARBA" id="ARBA00023239"/>
    </source>
</evidence>
<dbReference type="RefSeq" id="XP_033663368.1">
    <property type="nucleotide sequence ID" value="XM_033808423.1"/>
</dbReference>
<dbReference type="GeneID" id="54561695"/>
<dbReference type="GO" id="GO:0016831">
    <property type="term" value="F:carboxy-lyase activity"/>
    <property type="evidence" value="ECO:0007669"/>
    <property type="project" value="UniProtKB-KW"/>
</dbReference>
<name>A0A6A6CA03_ZASCE</name>
<dbReference type="InterPro" id="IPR032466">
    <property type="entry name" value="Metal_Hydrolase"/>
</dbReference>
<keyword evidence="1 3" id="KW-0210">Decarboxylase</keyword>
<proteinExistence type="inferred from homology"/>
<keyword evidence="6" id="KW-1185">Reference proteome</keyword>
<evidence type="ECO:0000259" key="4">
    <source>
        <dbReference type="Pfam" id="PF04909"/>
    </source>
</evidence>
<dbReference type="GO" id="GO:0005829">
    <property type="term" value="C:cytosol"/>
    <property type="evidence" value="ECO:0007669"/>
    <property type="project" value="TreeGrafter"/>
</dbReference>
<dbReference type="PANTHER" id="PTHR21240">
    <property type="entry name" value="2-AMINO-3-CARBOXYLMUCONATE-6-SEMIALDEHYDE DECARBOXYLASE"/>
    <property type="match status" value="1"/>
</dbReference>
<evidence type="ECO:0000313" key="6">
    <source>
        <dbReference type="Proteomes" id="UP000799537"/>
    </source>
</evidence>
<dbReference type="Proteomes" id="UP000799537">
    <property type="component" value="Unassembled WGS sequence"/>
</dbReference>
<gene>
    <name evidence="5" type="ORF">M409DRAFT_27104</name>
</gene>
<dbReference type="SUPFAM" id="SSF51556">
    <property type="entry name" value="Metallo-dependent hydrolases"/>
    <property type="match status" value="1"/>
</dbReference>
<sequence length="285" mass="31171">MNRNNIQMQIVSNANLDQENVTAAHISNDAVHQAFTSAHPGRFAAFCALAMDSLDDAAQELERCVTELGFVGGLANANLPNGTFFDSPSYWPVFAAAERLNVPFYLHPGFPPTSHILQTGGAFAPAIGPDGNKTFNDYVAVTLASDSWGFEASAGLAFLRLYAAGLFDEYPNLKIVLGHVGEMVPYILSRSDEFLSPLTAPRKSLAQVWTENVWITTSGCFSLDPIPTLLSNTAAERIMYSVDTPFNKNYQDSLFMERLRNSGLVTPTEFELIAYGNAQRLFGLK</sequence>
<evidence type="ECO:0000256" key="1">
    <source>
        <dbReference type="ARBA" id="ARBA00022793"/>
    </source>
</evidence>
<dbReference type="InterPro" id="IPR032465">
    <property type="entry name" value="ACMSD"/>
</dbReference>
<organism evidence="5 6">
    <name type="scientific">Zasmidium cellare ATCC 36951</name>
    <dbReference type="NCBI Taxonomy" id="1080233"/>
    <lineage>
        <taxon>Eukaryota</taxon>
        <taxon>Fungi</taxon>
        <taxon>Dikarya</taxon>
        <taxon>Ascomycota</taxon>
        <taxon>Pezizomycotina</taxon>
        <taxon>Dothideomycetes</taxon>
        <taxon>Dothideomycetidae</taxon>
        <taxon>Mycosphaerellales</taxon>
        <taxon>Mycosphaerellaceae</taxon>
        <taxon>Zasmidium</taxon>
    </lineage>
</organism>
<comment type="similarity">
    <text evidence="3">Belongs to the metallo-dependent hydrolases superfamily.</text>
</comment>
<dbReference type="Gene3D" id="3.20.20.140">
    <property type="entry name" value="Metal-dependent hydrolases"/>
    <property type="match status" value="1"/>
</dbReference>